<dbReference type="InterPro" id="IPR016708">
    <property type="entry name" value="Aspartoacylase"/>
</dbReference>
<dbReference type="PROSITE" id="PS50003">
    <property type="entry name" value="PH_DOMAIN"/>
    <property type="match status" value="1"/>
</dbReference>
<dbReference type="AlphaFoldDB" id="A0A9N7YAN3"/>
<comment type="cofactor">
    <cofactor evidence="1">
        <name>Zn(2+)</name>
        <dbReference type="ChEBI" id="CHEBI:29105"/>
    </cofactor>
</comment>
<evidence type="ECO:0000256" key="8">
    <source>
        <dbReference type="ARBA" id="ARBA00022723"/>
    </source>
</evidence>
<dbReference type="Pfam" id="PF00169">
    <property type="entry name" value="PH"/>
    <property type="match status" value="1"/>
</dbReference>
<evidence type="ECO:0000256" key="3">
    <source>
        <dbReference type="ARBA" id="ARBA00006173"/>
    </source>
</evidence>
<evidence type="ECO:0000256" key="15">
    <source>
        <dbReference type="SAM" id="MobiDB-lite"/>
    </source>
</evidence>
<evidence type="ECO:0000256" key="1">
    <source>
        <dbReference type="ARBA" id="ARBA00001947"/>
    </source>
</evidence>
<dbReference type="GO" id="GO:0005886">
    <property type="term" value="C:plasma membrane"/>
    <property type="evidence" value="ECO:0007669"/>
    <property type="project" value="TreeGrafter"/>
</dbReference>
<evidence type="ECO:0000256" key="13">
    <source>
        <dbReference type="RuleBase" id="RU003844"/>
    </source>
</evidence>
<name>A0A9N7YAN3_PLEPL</name>
<evidence type="ECO:0000256" key="6">
    <source>
        <dbReference type="ARBA" id="ARBA00022490"/>
    </source>
</evidence>
<keyword evidence="7" id="KW-0597">Phosphoprotein</keyword>
<dbReference type="FunFam" id="2.40.160.120:FF:000001">
    <property type="entry name" value="Oxysterol-binding protein"/>
    <property type="match status" value="1"/>
</dbReference>
<dbReference type="SUPFAM" id="SSF53187">
    <property type="entry name" value="Zn-dependent exopeptidases"/>
    <property type="match status" value="1"/>
</dbReference>
<evidence type="ECO:0000313" key="18">
    <source>
        <dbReference type="Proteomes" id="UP001153269"/>
    </source>
</evidence>
<dbReference type="GO" id="GO:0032934">
    <property type="term" value="F:sterol binding"/>
    <property type="evidence" value="ECO:0007669"/>
    <property type="project" value="TreeGrafter"/>
</dbReference>
<dbReference type="FunFam" id="3.40.630.10:FF:000025">
    <property type="entry name" value="aspartoacylase"/>
    <property type="match status" value="1"/>
</dbReference>
<dbReference type="GO" id="GO:0097038">
    <property type="term" value="C:perinuclear endoplasmic reticulum"/>
    <property type="evidence" value="ECO:0007669"/>
    <property type="project" value="TreeGrafter"/>
</dbReference>
<dbReference type="Gene3D" id="3.40.630.10">
    <property type="entry name" value="Zn peptidases"/>
    <property type="match status" value="1"/>
</dbReference>
<evidence type="ECO:0000256" key="14">
    <source>
        <dbReference type="RuleBase" id="RU003845"/>
    </source>
</evidence>
<dbReference type="GO" id="GO:0016811">
    <property type="term" value="F:hydrolase activity, acting on carbon-nitrogen (but not peptide) bonds, in linear amides"/>
    <property type="evidence" value="ECO:0007669"/>
    <property type="project" value="InterPro"/>
</dbReference>
<dbReference type="GO" id="GO:0046872">
    <property type="term" value="F:metal ion binding"/>
    <property type="evidence" value="ECO:0007669"/>
    <property type="project" value="UniProtKB-KW"/>
</dbReference>
<comment type="similarity">
    <text evidence="3">Belongs to the AspA/AstE family. Aspartoacylase subfamily.</text>
</comment>
<keyword evidence="9" id="KW-0378">Hydrolase</keyword>
<evidence type="ECO:0000256" key="11">
    <source>
        <dbReference type="ARBA" id="ARBA00023055"/>
    </source>
</evidence>
<dbReference type="GO" id="GO:0120009">
    <property type="term" value="P:intermembrane lipid transfer"/>
    <property type="evidence" value="ECO:0007669"/>
    <property type="project" value="UniProtKB-ARBA"/>
</dbReference>
<dbReference type="HAMAP" id="MF_00704">
    <property type="entry name" value="Aspartoacylase"/>
    <property type="match status" value="1"/>
</dbReference>
<keyword evidence="6" id="KW-0963">Cytoplasm</keyword>
<dbReference type="PANTHER" id="PTHR10972">
    <property type="entry name" value="OXYSTEROL-BINDING PROTEIN-RELATED"/>
    <property type="match status" value="1"/>
</dbReference>
<feature type="region of interest" description="Disordered" evidence="15">
    <location>
        <begin position="776"/>
        <end position="849"/>
    </location>
</feature>
<dbReference type="SUPFAM" id="SSF50729">
    <property type="entry name" value="PH domain-like"/>
    <property type="match status" value="1"/>
</dbReference>
<dbReference type="FunFam" id="2.30.29.30:FF:000074">
    <property type="entry name" value="Oxysterol-binding protein"/>
    <property type="match status" value="1"/>
</dbReference>
<keyword evidence="12" id="KW-0446">Lipid-binding</keyword>
<gene>
    <name evidence="17" type="ORF">PLEPLA_LOCUS6657</name>
</gene>
<evidence type="ECO:0000256" key="5">
    <source>
        <dbReference type="ARBA" id="ARBA00022448"/>
    </source>
</evidence>
<comment type="caution">
    <text evidence="17">The sequence shown here is derived from an EMBL/GenBank/DDBJ whole genome shotgun (WGS) entry which is preliminary data.</text>
</comment>
<evidence type="ECO:0000256" key="4">
    <source>
        <dbReference type="ARBA" id="ARBA00008842"/>
    </source>
</evidence>
<dbReference type="Gene3D" id="2.30.29.30">
    <property type="entry name" value="Pleckstrin-homology domain (PH domain)/Phosphotyrosine-binding domain (PTB)"/>
    <property type="match status" value="1"/>
</dbReference>
<feature type="compositionally biased region" description="Basic and acidic residues" evidence="15">
    <location>
        <begin position="784"/>
        <end position="825"/>
    </location>
</feature>
<dbReference type="InterPro" id="IPR018494">
    <property type="entry name" value="Oxysterol-bd_CS"/>
</dbReference>
<organism evidence="17 18">
    <name type="scientific">Pleuronectes platessa</name>
    <name type="common">European plaice</name>
    <dbReference type="NCBI Taxonomy" id="8262"/>
    <lineage>
        <taxon>Eukaryota</taxon>
        <taxon>Metazoa</taxon>
        <taxon>Chordata</taxon>
        <taxon>Craniata</taxon>
        <taxon>Vertebrata</taxon>
        <taxon>Euteleostomi</taxon>
        <taxon>Actinopterygii</taxon>
        <taxon>Neopterygii</taxon>
        <taxon>Teleostei</taxon>
        <taxon>Neoteleostei</taxon>
        <taxon>Acanthomorphata</taxon>
        <taxon>Carangaria</taxon>
        <taxon>Pleuronectiformes</taxon>
        <taxon>Pleuronectoidei</taxon>
        <taxon>Pleuronectidae</taxon>
        <taxon>Pleuronectes</taxon>
    </lineage>
</organism>
<evidence type="ECO:0000256" key="10">
    <source>
        <dbReference type="ARBA" id="ARBA00022833"/>
    </source>
</evidence>
<evidence type="ECO:0000256" key="7">
    <source>
        <dbReference type="ARBA" id="ARBA00022553"/>
    </source>
</evidence>
<dbReference type="PANTHER" id="PTHR10972:SF205">
    <property type="entry name" value="OXYSTEROL-BINDING PROTEIN 1"/>
    <property type="match status" value="1"/>
</dbReference>
<evidence type="ECO:0000313" key="17">
    <source>
        <dbReference type="EMBL" id="CAB1418831.1"/>
    </source>
</evidence>
<keyword evidence="11 14" id="KW-0445">Lipid transport</keyword>
<proteinExistence type="inferred from homology"/>
<dbReference type="GO" id="GO:0016788">
    <property type="term" value="F:hydrolase activity, acting on ester bonds"/>
    <property type="evidence" value="ECO:0007669"/>
    <property type="project" value="InterPro"/>
</dbReference>
<dbReference type="Proteomes" id="UP001153269">
    <property type="component" value="Unassembled WGS sequence"/>
</dbReference>
<feature type="domain" description="PH" evidence="16">
    <location>
        <begin position="59"/>
        <end position="152"/>
    </location>
</feature>
<dbReference type="InterPro" id="IPR000648">
    <property type="entry name" value="Oxysterol-bd"/>
</dbReference>
<dbReference type="InterPro" id="IPR011993">
    <property type="entry name" value="PH-like_dom_sf"/>
</dbReference>
<dbReference type="InterPro" id="IPR055438">
    <property type="entry name" value="AstE_AspA_cat"/>
</dbReference>
<dbReference type="CDD" id="cd06909">
    <property type="entry name" value="M14_ASPA"/>
    <property type="match status" value="1"/>
</dbReference>
<evidence type="ECO:0000256" key="2">
    <source>
        <dbReference type="ARBA" id="ARBA00004496"/>
    </source>
</evidence>
<dbReference type="InterPro" id="IPR037239">
    <property type="entry name" value="OSBP_sf"/>
</dbReference>
<comment type="subcellular location">
    <subcellularLocation>
        <location evidence="2">Cytoplasm</location>
    </subcellularLocation>
</comment>
<dbReference type="EMBL" id="CADEAL010000343">
    <property type="protein sequence ID" value="CAB1418831.1"/>
    <property type="molecule type" value="Genomic_DNA"/>
</dbReference>
<evidence type="ECO:0000256" key="12">
    <source>
        <dbReference type="ARBA" id="ARBA00023121"/>
    </source>
</evidence>
<reference evidence="17" key="1">
    <citation type="submission" date="2020-03" db="EMBL/GenBank/DDBJ databases">
        <authorList>
            <person name="Weist P."/>
        </authorList>
    </citation>
    <scope>NUCLEOTIDE SEQUENCE</scope>
</reference>
<dbReference type="SUPFAM" id="SSF144000">
    <property type="entry name" value="Oxysterol-binding protein-like"/>
    <property type="match status" value="2"/>
</dbReference>
<protein>
    <recommendedName>
        <fullName evidence="14">Oxysterol-binding protein</fullName>
    </recommendedName>
</protein>
<keyword evidence="18" id="KW-1185">Reference proteome</keyword>
<evidence type="ECO:0000259" key="16">
    <source>
        <dbReference type="PROSITE" id="PS50003"/>
    </source>
</evidence>
<keyword evidence="8" id="KW-0479">Metal-binding</keyword>
<dbReference type="Pfam" id="PF24827">
    <property type="entry name" value="AstE_AspA_cat"/>
    <property type="match status" value="1"/>
</dbReference>
<sequence length="1231" mass="138534">MNSTHAAHEGFDFIPLPRLPLVPGGLISRFGHVKVPQIRILILGAVMSEPKTPTPTPAGDTYKGWVFKWTNYIKGYQRRWFVLSNGLLSYYRTQAEMGHTCRGTINLATATITVDDACNFVISNGGAQTYHLKASCEVERQRWITALELAKAKAARMQAESDDSGDDFSHSSAPVAPGQGGGSQNSEVQTALRTLGSKVEDLSTCNDLISKHGSALQRSLSELDSLRLTGEAGDKIRQVTERATLFRITSNAMINACRDFLNLAQAHSKRLQKALQAEREQRVRLEETLEQLAKQHNHLERAFRGASQANATADNKGAAGPGKGEASDEEDDNEFFDAMEEAPEFITVPADPQFHKRSSSNVSGFNSEMCPDDQSLNEEPLAMNPESPSQELVPLKKRRTRIPDKPNYSLNLWSIMKNCIGKELSKIPMPVNFNEPISMLQRLSEDLEYHELLDKAGKCQSSLEQMCYVAAFSVSSYSTTVYRTGKPFNPLLGETYELDRRRESGYRSLCEQVSHHPPAAAHHVISDRGWTLRQEITVASKFRGKYLSIMPLGTIHAIFEKGNHHYTWKKVTTTVHNIIVGKLWIDQSGEIDIVNHTTGDRCHLKFAPYSYFSRDVARKKAAQVLVQVLVISRLDYRNSLLADAARIRFKTLVLEYRAANGSGPFYIHGQQKVYTSSTAGLKHISSDSTLAKKMVTGVVMDKDGKAHYVLSGTWDEKMEFSRVMQSTRGGENGTEGKQKTVYQTLKAREVWRRNPLPDGAETMYYFTALALTLNESEEGMAPTDSRRRPDQRLMEDGRWEEANAEKQRLEEKQRSVRREREREAASQRTSSQSDETVDEDSFTDPSLKSSPYDNYQALWFESCEDEITAGTAPFTFQRARKASLMEVDEVVCLPRLSRVAVCGGTHGNELSGVYLVRELLKARKEAMKKKKEEEEEEEEEPASVLMVLSNPRATQQCRRYVDTDLNRCFTHATLSGPVSDMAPYEMIRARELNTLLGPKGSAEAVDLVCDLHNTTANMGLCLIAYSDCDWICLHIFRHLQARQRQTRQMPDVPMRFIHFDVSRKESYSLDSVGKHGFAMEIGPQPHGVVRSNIYTAMKDGVQHMLDWVRSFNSGTTFEGGLVDVFTMVKHIDYPRDGQTHDITAAIHPELQDRDFCLLHPEDALFQTFSGETLRYKGLEPLFPFFVNECAYYEKGIALSLARKRHVVIPAVRVQTEAEQQTAEQGFASEEE</sequence>
<accession>A0A9N7YAN3</accession>
<evidence type="ECO:0000256" key="9">
    <source>
        <dbReference type="ARBA" id="ARBA00022801"/>
    </source>
</evidence>
<keyword evidence="5 14" id="KW-0813">Transport</keyword>
<dbReference type="Gene3D" id="2.40.160.120">
    <property type="match status" value="1"/>
</dbReference>
<comment type="similarity">
    <text evidence="4 13">Belongs to the OSBP family.</text>
</comment>
<dbReference type="CDD" id="cd13284">
    <property type="entry name" value="PH_OSBP_ORP4"/>
    <property type="match status" value="1"/>
</dbReference>
<keyword evidence="10" id="KW-0862">Zinc</keyword>
<feature type="region of interest" description="Disordered" evidence="15">
    <location>
        <begin position="353"/>
        <end position="375"/>
    </location>
</feature>
<dbReference type="NCBIfam" id="NF002601">
    <property type="entry name" value="PRK02259.1"/>
    <property type="match status" value="1"/>
</dbReference>
<dbReference type="Pfam" id="PF01237">
    <property type="entry name" value="Oxysterol_BP"/>
    <property type="match status" value="2"/>
</dbReference>
<dbReference type="InterPro" id="IPR007036">
    <property type="entry name" value="Aste_AspA_hybrid_dom"/>
</dbReference>
<dbReference type="GO" id="GO:0005829">
    <property type="term" value="C:cytosol"/>
    <property type="evidence" value="ECO:0007669"/>
    <property type="project" value="TreeGrafter"/>
</dbReference>
<dbReference type="SMART" id="SM00233">
    <property type="entry name" value="PH"/>
    <property type="match status" value="1"/>
</dbReference>
<feature type="region of interest" description="Disordered" evidence="15">
    <location>
        <begin position="305"/>
        <end position="332"/>
    </location>
</feature>
<dbReference type="PROSITE" id="PS01013">
    <property type="entry name" value="OSBP"/>
    <property type="match status" value="1"/>
</dbReference>
<feature type="region of interest" description="Disordered" evidence="15">
    <location>
        <begin position="160"/>
        <end position="188"/>
    </location>
</feature>
<dbReference type="Gene3D" id="2.20.25.160">
    <property type="match status" value="1"/>
</dbReference>
<dbReference type="InterPro" id="IPR001849">
    <property type="entry name" value="PH_domain"/>
</dbReference>
<dbReference type="Pfam" id="PF04952">
    <property type="entry name" value="AstE_AspA_hybrid"/>
    <property type="match status" value="1"/>
</dbReference>